<dbReference type="InterPro" id="IPR045269">
    <property type="entry name" value="Atg1-like"/>
</dbReference>
<dbReference type="CDD" id="cd14014">
    <property type="entry name" value="STKc_PknB_like"/>
    <property type="match status" value="1"/>
</dbReference>
<dbReference type="SUPFAM" id="SSF56112">
    <property type="entry name" value="Protein kinase-like (PK-like)"/>
    <property type="match status" value="1"/>
</dbReference>
<sequence>MHSHFVVSEEEKILIKLKYQILRSLGSGSFGRVFLVYKEDVGVLAAKVMKLKDFDSIEYQAGEKLGNNDKNPFSLKYKSPIIYERYVVLQMEYANLGNLDKIINKNVDLPVPLIRAIMKQILQGLLFMHKNKLIHRDIKGQNILLHSPLGSGRVILKIADLGIAKAQKDTKYSTIMTVAGTIPFMSPELLLGNDDGAIIADNKVDIWSAGIILHQLVAHSFPFKNTNLRAINTFMFSKRLDRPANI</sequence>
<evidence type="ECO:0000313" key="6">
    <source>
        <dbReference type="EMBL" id="KAA6387187.1"/>
    </source>
</evidence>
<dbReference type="Gene3D" id="1.10.510.10">
    <property type="entry name" value="Transferase(Phosphotransferase) domain 1"/>
    <property type="match status" value="1"/>
</dbReference>
<dbReference type="PANTHER" id="PTHR24348">
    <property type="entry name" value="SERINE/THREONINE-PROTEIN KINASE UNC-51-RELATED"/>
    <property type="match status" value="1"/>
</dbReference>
<dbReference type="InterPro" id="IPR011009">
    <property type="entry name" value="Kinase-like_dom_sf"/>
</dbReference>
<dbReference type="EMBL" id="SNRW01004481">
    <property type="protein sequence ID" value="KAA6387187.1"/>
    <property type="molecule type" value="Genomic_DNA"/>
</dbReference>
<dbReference type="GO" id="GO:0005524">
    <property type="term" value="F:ATP binding"/>
    <property type="evidence" value="ECO:0007669"/>
    <property type="project" value="UniProtKB-UniRule"/>
</dbReference>
<dbReference type="PROSITE" id="PS00108">
    <property type="entry name" value="PROTEIN_KINASE_ST"/>
    <property type="match status" value="1"/>
</dbReference>
<proteinExistence type="inferred from homology"/>
<keyword evidence="6" id="KW-0808">Transferase</keyword>
<feature type="domain" description="Protein kinase" evidence="5">
    <location>
        <begin position="19"/>
        <end position="246"/>
    </location>
</feature>
<evidence type="ECO:0000313" key="7">
    <source>
        <dbReference type="Proteomes" id="UP000324800"/>
    </source>
</evidence>
<dbReference type="AlphaFoldDB" id="A0A5J4VX29"/>
<dbReference type="Proteomes" id="UP000324800">
    <property type="component" value="Unassembled WGS sequence"/>
</dbReference>
<comment type="caution">
    <text evidence="6">The sequence shown here is derived from an EMBL/GenBank/DDBJ whole genome shotgun (WGS) entry which is preliminary data.</text>
</comment>
<evidence type="ECO:0000256" key="1">
    <source>
        <dbReference type="ARBA" id="ARBA00022741"/>
    </source>
</evidence>
<evidence type="ECO:0000256" key="4">
    <source>
        <dbReference type="RuleBase" id="RU000304"/>
    </source>
</evidence>
<dbReference type="SMART" id="SM00220">
    <property type="entry name" value="S_TKc"/>
    <property type="match status" value="1"/>
</dbReference>
<evidence type="ECO:0000256" key="3">
    <source>
        <dbReference type="PROSITE-ProRule" id="PRU10141"/>
    </source>
</evidence>
<evidence type="ECO:0000259" key="5">
    <source>
        <dbReference type="PROSITE" id="PS50011"/>
    </source>
</evidence>
<gene>
    <name evidence="6" type="ORF">EZS28_017287</name>
</gene>
<dbReference type="PROSITE" id="PS50011">
    <property type="entry name" value="PROTEIN_KINASE_DOM"/>
    <property type="match status" value="1"/>
</dbReference>
<dbReference type="PANTHER" id="PTHR24348:SF68">
    <property type="entry name" value="SERINE_THREONINE-PROTEIN KINASE ATG1C"/>
    <property type="match status" value="1"/>
</dbReference>
<dbReference type="PROSITE" id="PS00107">
    <property type="entry name" value="PROTEIN_KINASE_ATP"/>
    <property type="match status" value="1"/>
</dbReference>
<dbReference type="InterPro" id="IPR017441">
    <property type="entry name" value="Protein_kinase_ATP_BS"/>
</dbReference>
<comment type="similarity">
    <text evidence="4">Belongs to the protein kinase superfamily.</text>
</comment>
<keyword evidence="6" id="KW-0418">Kinase</keyword>
<keyword evidence="4" id="KW-0723">Serine/threonine-protein kinase</keyword>
<dbReference type="InterPro" id="IPR000719">
    <property type="entry name" value="Prot_kinase_dom"/>
</dbReference>
<evidence type="ECO:0000256" key="2">
    <source>
        <dbReference type="ARBA" id="ARBA00022840"/>
    </source>
</evidence>
<keyword evidence="1 3" id="KW-0547">Nucleotide-binding</keyword>
<organism evidence="6 7">
    <name type="scientific">Streblomastix strix</name>
    <dbReference type="NCBI Taxonomy" id="222440"/>
    <lineage>
        <taxon>Eukaryota</taxon>
        <taxon>Metamonada</taxon>
        <taxon>Preaxostyla</taxon>
        <taxon>Oxymonadida</taxon>
        <taxon>Streblomastigidae</taxon>
        <taxon>Streblomastix</taxon>
    </lineage>
</organism>
<dbReference type="GO" id="GO:0005737">
    <property type="term" value="C:cytoplasm"/>
    <property type="evidence" value="ECO:0007669"/>
    <property type="project" value="TreeGrafter"/>
</dbReference>
<feature type="binding site" evidence="3">
    <location>
        <position position="47"/>
    </location>
    <ligand>
        <name>ATP</name>
        <dbReference type="ChEBI" id="CHEBI:30616"/>
    </ligand>
</feature>
<dbReference type="OrthoDB" id="6513151at2759"/>
<dbReference type="GO" id="GO:0004674">
    <property type="term" value="F:protein serine/threonine kinase activity"/>
    <property type="evidence" value="ECO:0007669"/>
    <property type="project" value="UniProtKB-KW"/>
</dbReference>
<protein>
    <submittedName>
        <fullName evidence="6">Putative NEK protein kinase</fullName>
    </submittedName>
</protein>
<reference evidence="6 7" key="1">
    <citation type="submission" date="2019-03" db="EMBL/GenBank/DDBJ databases">
        <title>Single cell metagenomics reveals metabolic interactions within the superorganism composed of flagellate Streblomastix strix and complex community of Bacteroidetes bacteria on its surface.</title>
        <authorList>
            <person name="Treitli S.C."/>
            <person name="Kolisko M."/>
            <person name="Husnik F."/>
            <person name="Keeling P."/>
            <person name="Hampl V."/>
        </authorList>
    </citation>
    <scope>NUCLEOTIDE SEQUENCE [LARGE SCALE GENOMIC DNA]</scope>
    <source>
        <strain evidence="6">ST1C</strain>
    </source>
</reference>
<name>A0A5J4VX29_9EUKA</name>
<dbReference type="Pfam" id="PF00069">
    <property type="entry name" value="Pkinase"/>
    <property type="match status" value="1"/>
</dbReference>
<dbReference type="GO" id="GO:0010506">
    <property type="term" value="P:regulation of autophagy"/>
    <property type="evidence" value="ECO:0007669"/>
    <property type="project" value="InterPro"/>
</dbReference>
<accession>A0A5J4VX29</accession>
<dbReference type="InterPro" id="IPR008271">
    <property type="entry name" value="Ser/Thr_kinase_AS"/>
</dbReference>
<keyword evidence="2 3" id="KW-0067">ATP-binding</keyword>